<evidence type="ECO:0000256" key="1">
    <source>
        <dbReference type="SAM" id="SignalP"/>
    </source>
</evidence>
<protein>
    <submittedName>
        <fullName evidence="2">Uncharacterized protein</fullName>
    </submittedName>
</protein>
<name>A0A9P4JEL0_9PLEO</name>
<dbReference type="OrthoDB" id="3787314at2759"/>
<dbReference type="EMBL" id="ML994179">
    <property type="protein sequence ID" value="KAF2198002.1"/>
    <property type="molecule type" value="Genomic_DNA"/>
</dbReference>
<gene>
    <name evidence="2" type="ORF">GQ43DRAFT_434659</name>
</gene>
<evidence type="ECO:0000313" key="3">
    <source>
        <dbReference type="Proteomes" id="UP000799536"/>
    </source>
</evidence>
<feature type="signal peptide" evidence="1">
    <location>
        <begin position="1"/>
        <end position="20"/>
    </location>
</feature>
<reference evidence="2" key="1">
    <citation type="journal article" date="2020" name="Stud. Mycol.">
        <title>101 Dothideomycetes genomes: a test case for predicting lifestyles and emergence of pathogens.</title>
        <authorList>
            <person name="Haridas S."/>
            <person name="Albert R."/>
            <person name="Binder M."/>
            <person name="Bloem J."/>
            <person name="Labutti K."/>
            <person name="Salamov A."/>
            <person name="Andreopoulos B."/>
            <person name="Baker S."/>
            <person name="Barry K."/>
            <person name="Bills G."/>
            <person name="Bluhm B."/>
            <person name="Cannon C."/>
            <person name="Castanera R."/>
            <person name="Culley D."/>
            <person name="Daum C."/>
            <person name="Ezra D."/>
            <person name="Gonzalez J."/>
            <person name="Henrissat B."/>
            <person name="Kuo A."/>
            <person name="Liang C."/>
            <person name="Lipzen A."/>
            <person name="Lutzoni F."/>
            <person name="Magnuson J."/>
            <person name="Mondo S."/>
            <person name="Nolan M."/>
            <person name="Ohm R."/>
            <person name="Pangilinan J."/>
            <person name="Park H.-J."/>
            <person name="Ramirez L."/>
            <person name="Alfaro M."/>
            <person name="Sun H."/>
            <person name="Tritt A."/>
            <person name="Yoshinaga Y."/>
            <person name="Zwiers L.-H."/>
            <person name="Turgeon B."/>
            <person name="Goodwin S."/>
            <person name="Spatafora J."/>
            <person name="Crous P."/>
            <person name="Grigoriev I."/>
        </authorList>
    </citation>
    <scope>NUCLEOTIDE SEQUENCE</scope>
    <source>
        <strain evidence="2">ATCC 74209</strain>
    </source>
</reference>
<dbReference type="AlphaFoldDB" id="A0A9P4JEL0"/>
<evidence type="ECO:0000313" key="2">
    <source>
        <dbReference type="EMBL" id="KAF2198002.1"/>
    </source>
</evidence>
<sequence>MKTFQSLIFLLLSFLSFAFASEQAYDTTVYLTNTVTQVYTVRKTGTPTGTAANVTSTIMATTIPTMAPSAPSVGTILPYPSLNGTETPSVTRAAPSATYTGAASGFKVNALVAALAVGVGYLAL</sequence>
<keyword evidence="1" id="KW-0732">Signal</keyword>
<dbReference type="Proteomes" id="UP000799536">
    <property type="component" value="Unassembled WGS sequence"/>
</dbReference>
<keyword evidence="3" id="KW-1185">Reference proteome</keyword>
<feature type="chain" id="PRO_5040300466" evidence="1">
    <location>
        <begin position="21"/>
        <end position="124"/>
    </location>
</feature>
<proteinExistence type="predicted"/>
<comment type="caution">
    <text evidence="2">The sequence shown here is derived from an EMBL/GenBank/DDBJ whole genome shotgun (WGS) entry which is preliminary data.</text>
</comment>
<organism evidence="2 3">
    <name type="scientific">Delitschia confertaspora ATCC 74209</name>
    <dbReference type="NCBI Taxonomy" id="1513339"/>
    <lineage>
        <taxon>Eukaryota</taxon>
        <taxon>Fungi</taxon>
        <taxon>Dikarya</taxon>
        <taxon>Ascomycota</taxon>
        <taxon>Pezizomycotina</taxon>
        <taxon>Dothideomycetes</taxon>
        <taxon>Pleosporomycetidae</taxon>
        <taxon>Pleosporales</taxon>
        <taxon>Delitschiaceae</taxon>
        <taxon>Delitschia</taxon>
    </lineage>
</organism>
<accession>A0A9P4JEL0</accession>